<feature type="region of interest" description="Disordered" evidence="1">
    <location>
        <begin position="77"/>
        <end position="134"/>
    </location>
</feature>
<dbReference type="HOGENOM" id="CLU_1635213_0_0_1"/>
<sequence>MARFRPSLVSEEVVGNDLATRQTTKPQSQPVFKLQTSLNGLQPRSRRREVIPWLHAAVRAAAEPLNRFSGSELTGFESYELDTANPSPRRPPKRSPRRRLLTIWGRRSRGTTNLEETEEHYRRPRRRQRRDSMVIPNTYEDYRLAGSSLQATTTNIEAGKVD</sequence>
<dbReference type="EMBL" id="CAGA01000020">
    <property type="protein sequence ID" value="CCE30170.1"/>
    <property type="molecule type" value="Genomic_DNA"/>
</dbReference>
<organism evidence="2 3">
    <name type="scientific">Claviceps purpurea (strain 20.1)</name>
    <name type="common">Ergot fungus</name>
    <name type="synonym">Sphacelia segetum</name>
    <dbReference type="NCBI Taxonomy" id="1111077"/>
    <lineage>
        <taxon>Eukaryota</taxon>
        <taxon>Fungi</taxon>
        <taxon>Dikarya</taxon>
        <taxon>Ascomycota</taxon>
        <taxon>Pezizomycotina</taxon>
        <taxon>Sordariomycetes</taxon>
        <taxon>Hypocreomycetidae</taxon>
        <taxon>Hypocreales</taxon>
        <taxon>Clavicipitaceae</taxon>
        <taxon>Claviceps</taxon>
    </lineage>
</organism>
<accession>M1W5X1</accession>
<evidence type="ECO:0000313" key="3">
    <source>
        <dbReference type="Proteomes" id="UP000016801"/>
    </source>
</evidence>
<evidence type="ECO:0000313" key="2">
    <source>
        <dbReference type="EMBL" id="CCE30170.1"/>
    </source>
</evidence>
<name>M1W5X1_CLAP2</name>
<dbReference type="VEuPathDB" id="FungiDB:CPUR_04018"/>
<dbReference type="Proteomes" id="UP000016801">
    <property type="component" value="Unassembled WGS sequence"/>
</dbReference>
<feature type="compositionally biased region" description="Basic residues" evidence="1">
    <location>
        <begin position="90"/>
        <end position="100"/>
    </location>
</feature>
<gene>
    <name evidence="2" type="ORF">CPUR_04018</name>
</gene>
<proteinExistence type="predicted"/>
<keyword evidence="3" id="KW-1185">Reference proteome</keyword>
<reference evidence="2 3" key="1">
    <citation type="journal article" date="2013" name="PLoS Genet.">
        <title>Plant-symbiotic fungi as chemical engineers: Multi-genome analysis of the Clavicipitaceae reveals dynamics of alkaloid loci.</title>
        <authorList>
            <person name="Schardl C.L."/>
            <person name="Young C.A."/>
            <person name="Hesse U."/>
            <person name="Amyotte S.G."/>
            <person name="Andreeva K."/>
            <person name="Calie P.J."/>
            <person name="Fleetwood D.J."/>
            <person name="Haws D.C."/>
            <person name="Moore N."/>
            <person name="Oeser B."/>
            <person name="Panaccione D.G."/>
            <person name="Schweri K.K."/>
            <person name="Voisey C.R."/>
            <person name="Farman M.L."/>
            <person name="Jaromczyk J.W."/>
            <person name="Roe B.A."/>
            <person name="O'Sullivan D.M."/>
            <person name="Scott B."/>
            <person name="Tudzynski P."/>
            <person name="An Z."/>
            <person name="Arnaoudova E.G."/>
            <person name="Bullock C.T."/>
            <person name="Charlton N.D."/>
            <person name="Chen L."/>
            <person name="Cox M."/>
            <person name="Dinkins R.D."/>
            <person name="Florea S."/>
            <person name="Glenn A.E."/>
            <person name="Gordon A."/>
            <person name="Gueldener U."/>
            <person name="Harris D.R."/>
            <person name="Hollin W."/>
            <person name="Jaromczyk J."/>
            <person name="Johnson R.D."/>
            <person name="Khan A.K."/>
            <person name="Leistner E."/>
            <person name="Leuchtmann A."/>
            <person name="Li C."/>
            <person name="Liu J."/>
            <person name="Liu J."/>
            <person name="Liu M."/>
            <person name="Mace W."/>
            <person name="Machado C."/>
            <person name="Nagabhyru P."/>
            <person name="Pan J."/>
            <person name="Schmid J."/>
            <person name="Sugawara K."/>
            <person name="Steiner U."/>
            <person name="Takach J.E."/>
            <person name="Tanaka E."/>
            <person name="Webb J.S."/>
            <person name="Wilson E.V."/>
            <person name="Wiseman J.L."/>
            <person name="Yoshida R."/>
            <person name="Zeng Z."/>
        </authorList>
    </citation>
    <scope>NUCLEOTIDE SEQUENCE [LARGE SCALE GENOMIC DNA]</scope>
    <source>
        <strain evidence="2 3">20.1</strain>
    </source>
</reference>
<comment type="caution">
    <text evidence="2">The sequence shown here is derived from an EMBL/GenBank/DDBJ whole genome shotgun (WGS) entry which is preliminary data.</text>
</comment>
<dbReference type="AlphaFoldDB" id="M1W5X1"/>
<evidence type="ECO:0000256" key="1">
    <source>
        <dbReference type="SAM" id="MobiDB-lite"/>
    </source>
</evidence>
<protein>
    <submittedName>
        <fullName evidence="2">Uncharacterized protein</fullName>
    </submittedName>
</protein>